<keyword evidence="3" id="KW-0863">Zinc-finger</keyword>
<dbReference type="SUPFAM" id="SSF53098">
    <property type="entry name" value="Ribonuclease H-like"/>
    <property type="match status" value="1"/>
</dbReference>
<dbReference type="GO" id="GO:0008270">
    <property type="term" value="F:zinc ion binding"/>
    <property type="evidence" value="ECO:0007669"/>
    <property type="project" value="UniProtKB-KW"/>
</dbReference>
<accession>A0A2Z6R361</accession>
<dbReference type="InterPro" id="IPR052035">
    <property type="entry name" value="ZnF_BED_domain_contain"/>
</dbReference>
<dbReference type="InterPro" id="IPR012337">
    <property type="entry name" value="RNaseH-like_sf"/>
</dbReference>
<feature type="compositionally biased region" description="Acidic residues" evidence="6">
    <location>
        <begin position="30"/>
        <end position="45"/>
    </location>
</feature>
<dbReference type="PANTHER" id="PTHR46481:SF10">
    <property type="entry name" value="ZINC FINGER BED DOMAIN-CONTAINING PROTEIN 39"/>
    <property type="match status" value="1"/>
</dbReference>
<evidence type="ECO:0000256" key="6">
    <source>
        <dbReference type="SAM" id="MobiDB-lite"/>
    </source>
</evidence>
<feature type="domain" description="DUF659" evidence="7">
    <location>
        <begin position="111"/>
        <end position="256"/>
    </location>
</feature>
<evidence type="ECO:0000313" key="9">
    <source>
        <dbReference type="Proteomes" id="UP000247702"/>
    </source>
</evidence>
<evidence type="ECO:0000256" key="4">
    <source>
        <dbReference type="ARBA" id="ARBA00022833"/>
    </source>
</evidence>
<organism evidence="8 9">
    <name type="scientific">Rhizophagus clarus</name>
    <dbReference type="NCBI Taxonomy" id="94130"/>
    <lineage>
        <taxon>Eukaryota</taxon>
        <taxon>Fungi</taxon>
        <taxon>Fungi incertae sedis</taxon>
        <taxon>Mucoromycota</taxon>
        <taxon>Glomeromycotina</taxon>
        <taxon>Glomeromycetes</taxon>
        <taxon>Glomerales</taxon>
        <taxon>Glomeraceae</taxon>
        <taxon>Rhizophagus</taxon>
    </lineage>
</organism>
<evidence type="ECO:0000259" key="7">
    <source>
        <dbReference type="Pfam" id="PF04937"/>
    </source>
</evidence>
<evidence type="ECO:0000256" key="5">
    <source>
        <dbReference type="ARBA" id="ARBA00023242"/>
    </source>
</evidence>
<name>A0A2Z6R361_9GLOM</name>
<feature type="compositionally biased region" description="Basic and acidic residues" evidence="6">
    <location>
        <begin position="20"/>
        <end position="29"/>
    </location>
</feature>
<evidence type="ECO:0000313" key="8">
    <source>
        <dbReference type="EMBL" id="GBB96560.1"/>
    </source>
</evidence>
<keyword evidence="9" id="KW-1185">Reference proteome</keyword>
<dbReference type="AlphaFoldDB" id="A0A2Z6R361"/>
<comment type="caution">
    <text evidence="8">The sequence shown here is derived from an EMBL/GenBank/DDBJ whole genome shotgun (WGS) entry which is preliminary data.</text>
</comment>
<dbReference type="Proteomes" id="UP000247702">
    <property type="component" value="Unassembled WGS sequence"/>
</dbReference>
<dbReference type="InterPro" id="IPR007021">
    <property type="entry name" value="DUF659"/>
</dbReference>
<gene>
    <name evidence="8" type="ORF">RclHR1_27810001</name>
</gene>
<dbReference type="GO" id="GO:0005634">
    <property type="term" value="C:nucleus"/>
    <property type="evidence" value="ECO:0007669"/>
    <property type="project" value="UniProtKB-SubCell"/>
</dbReference>
<dbReference type="Pfam" id="PF04937">
    <property type="entry name" value="DUF659"/>
    <property type="match status" value="1"/>
</dbReference>
<comment type="subcellular location">
    <subcellularLocation>
        <location evidence="1">Nucleus</location>
    </subcellularLocation>
</comment>
<dbReference type="EMBL" id="BEXD01001981">
    <property type="protein sequence ID" value="GBB96560.1"/>
    <property type="molecule type" value="Genomic_DNA"/>
</dbReference>
<feature type="region of interest" description="Disordered" evidence="6">
    <location>
        <begin position="1"/>
        <end position="59"/>
    </location>
</feature>
<sequence>MIRKESKGNKHYSGTSPSEVRNHWKKELYGTDEENSTESDTDTEILDNTSSKRKKDFDKKINKKPRINESYQSDIRNHITNNTDELESSVINIIDKALLNAFVLQPLYNPPTRQRLSGTLLEYESGRIENKIKNKLDRSENYTLVLDGWTDPINKSIWEFMILTSDRKEYLYHLKDLSDQHHTAEFLASKTETIISQIGAEKISAIVSDNGANVAAARSIIHKNYPSIINLRCIAHRFNLLSQDVLKSPFGERVIKLCNILCHFFRSSHIGIALLDNTIKEKAVKGGGIKPYVKTRWITTYECANSIVRLKPAFNHILEKSKSEISNNAVLTILQKRGIFDNI</sequence>
<evidence type="ECO:0000256" key="1">
    <source>
        <dbReference type="ARBA" id="ARBA00004123"/>
    </source>
</evidence>
<protein>
    <recommendedName>
        <fullName evidence="7">DUF659 domain-containing protein</fullName>
    </recommendedName>
</protein>
<proteinExistence type="predicted"/>
<dbReference type="PANTHER" id="PTHR46481">
    <property type="entry name" value="ZINC FINGER BED DOMAIN-CONTAINING PROTEIN 4"/>
    <property type="match status" value="1"/>
</dbReference>
<keyword evidence="2" id="KW-0479">Metal-binding</keyword>
<keyword evidence="5" id="KW-0539">Nucleus</keyword>
<evidence type="ECO:0000256" key="2">
    <source>
        <dbReference type="ARBA" id="ARBA00022723"/>
    </source>
</evidence>
<reference evidence="8 9" key="1">
    <citation type="submission" date="2017-11" db="EMBL/GenBank/DDBJ databases">
        <title>The genome of Rhizophagus clarus HR1 reveals common genetic basis of auxotrophy among arbuscular mycorrhizal fungi.</title>
        <authorList>
            <person name="Kobayashi Y."/>
        </authorList>
    </citation>
    <scope>NUCLEOTIDE SEQUENCE [LARGE SCALE GENOMIC DNA]</scope>
    <source>
        <strain evidence="8 9">HR1</strain>
    </source>
</reference>
<keyword evidence="4" id="KW-0862">Zinc</keyword>
<evidence type="ECO:0000256" key="3">
    <source>
        <dbReference type="ARBA" id="ARBA00022771"/>
    </source>
</evidence>